<keyword evidence="3" id="KW-1185">Reference proteome</keyword>
<dbReference type="RefSeq" id="WP_149799953.1">
    <property type="nucleotide sequence ID" value="NZ_FNBO01000021.1"/>
</dbReference>
<proteinExistence type="predicted"/>
<feature type="compositionally biased region" description="Acidic residues" evidence="1">
    <location>
        <begin position="79"/>
        <end position="91"/>
    </location>
</feature>
<evidence type="ECO:0000313" key="2">
    <source>
        <dbReference type="EMBL" id="SDG22884.1"/>
    </source>
</evidence>
<dbReference type="AlphaFoldDB" id="A0A1G7SJ32"/>
<accession>A0A1G7SJ32</accession>
<dbReference type="Proteomes" id="UP000324020">
    <property type="component" value="Unassembled WGS sequence"/>
</dbReference>
<name>A0A1G7SJ32_9EURY</name>
<dbReference type="PROSITE" id="PS51257">
    <property type="entry name" value="PROKAR_LIPOPROTEIN"/>
    <property type="match status" value="1"/>
</dbReference>
<reference evidence="2 3" key="1">
    <citation type="submission" date="2016-10" db="EMBL/GenBank/DDBJ databases">
        <authorList>
            <person name="Varghese N."/>
            <person name="Submissions S."/>
        </authorList>
    </citation>
    <scope>NUCLEOTIDE SEQUENCE [LARGE SCALE GENOMIC DNA]</scope>
    <source>
        <strain evidence="2 3">CGMCC 1.3527</strain>
    </source>
</reference>
<sequence length="165" mass="17387">MFRQSLNKMSRRRVLAGTGTVLVASTAGCTSLIDGLADIALGDVNLFNETGTVLTGTLTITAPSDETVLSESFELPPESTDDDPPEEDEEDGMTAFEDVWRDSGTYEAAVELDSGSEIQGESTASAAITVDDTNEEMLAIGFAAEGFEDAIGFRVAESLSGFAEN</sequence>
<feature type="region of interest" description="Disordered" evidence="1">
    <location>
        <begin position="65"/>
        <end position="91"/>
    </location>
</feature>
<dbReference type="EMBL" id="FNBO01000021">
    <property type="protein sequence ID" value="SDG22884.1"/>
    <property type="molecule type" value="Genomic_DNA"/>
</dbReference>
<organism evidence="2 3">
    <name type="scientific">Halorubrum xinjiangense</name>
    <dbReference type="NCBI Taxonomy" id="261291"/>
    <lineage>
        <taxon>Archaea</taxon>
        <taxon>Methanobacteriati</taxon>
        <taxon>Methanobacteriota</taxon>
        <taxon>Stenosarchaea group</taxon>
        <taxon>Halobacteria</taxon>
        <taxon>Halobacteriales</taxon>
        <taxon>Haloferacaceae</taxon>
        <taxon>Halorubrum</taxon>
    </lineage>
</organism>
<gene>
    <name evidence="2" type="ORF">SAMN04488067_12124</name>
</gene>
<protein>
    <submittedName>
        <fullName evidence="2">Uncharacterized protein</fullName>
    </submittedName>
</protein>
<dbReference type="OrthoDB" id="325775at2157"/>
<evidence type="ECO:0000313" key="3">
    <source>
        <dbReference type="Proteomes" id="UP000324020"/>
    </source>
</evidence>
<evidence type="ECO:0000256" key="1">
    <source>
        <dbReference type="SAM" id="MobiDB-lite"/>
    </source>
</evidence>